<dbReference type="InterPro" id="IPR056382">
    <property type="entry name" value="DHX34_Znf-C2H2"/>
</dbReference>
<feature type="region of interest" description="Disordered" evidence="1">
    <location>
        <begin position="346"/>
        <end position="370"/>
    </location>
</feature>
<name>A0A7J8CFG8_ROUAE</name>
<sequence length="401" mass="44796">MRIISARTRRSARSSGPSLNVYRDSRISGPPGRRRKTLGVPSPATQHWLTYLVLMTRVTASTSLSWAPMLEALGGRAGVCPRRECLSSAKLCRITWTLARNSPEVLHAQEQEAQASEGSRDDRDRMSSRHQLLTFVSLLETNKPYLVNCVRIPALQSLLLFSRSLDTNGDCSRLVADGWLELQLADSESAVRLLAASLRLRSRWESALDRQLARQARRRLPGEEEDDDDDGRSSLKEVVALSRELLQFMASKVPYRLRRLTGLEAQNLYVGPQTITAAPSLPGLFGSSALSPHPTKGGYAVTDFLTYNCLTSDTDLYSDCLRSFWTCPHCGLHLPLTPLERMAHENTCPQAPRDGPPGPEEAAPEPQQKASALQRPYHCEACQQDFLFTPTEVLRHWRQHV</sequence>
<organism evidence="3 4">
    <name type="scientific">Rousettus aegyptiacus</name>
    <name type="common">Egyptian fruit bat</name>
    <name type="synonym">Pteropus aegyptiacus</name>
    <dbReference type="NCBI Taxonomy" id="9407"/>
    <lineage>
        <taxon>Eukaryota</taxon>
        <taxon>Metazoa</taxon>
        <taxon>Chordata</taxon>
        <taxon>Craniata</taxon>
        <taxon>Vertebrata</taxon>
        <taxon>Euteleostomi</taxon>
        <taxon>Mammalia</taxon>
        <taxon>Eutheria</taxon>
        <taxon>Laurasiatheria</taxon>
        <taxon>Chiroptera</taxon>
        <taxon>Yinpterochiroptera</taxon>
        <taxon>Pteropodoidea</taxon>
        <taxon>Pteropodidae</taxon>
        <taxon>Rousettinae</taxon>
        <taxon>Rousettus</taxon>
    </lineage>
</organism>
<gene>
    <name evidence="3" type="ORF">HJG63_003870</name>
</gene>
<dbReference type="GO" id="GO:0004386">
    <property type="term" value="F:helicase activity"/>
    <property type="evidence" value="ECO:0007669"/>
    <property type="project" value="UniProtKB-KW"/>
</dbReference>
<dbReference type="EMBL" id="JACASE010000014">
    <property type="protein sequence ID" value="KAF6409594.1"/>
    <property type="molecule type" value="Genomic_DNA"/>
</dbReference>
<dbReference type="AlphaFoldDB" id="A0A7J8CFG8"/>
<comment type="caution">
    <text evidence="3">The sequence shown here is derived from an EMBL/GenBank/DDBJ whole genome shotgun (WGS) entry which is preliminary data.</text>
</comment>
<dbReference type="Proteomes" id="UP000593571">
    <property type="component" value="Unassembled WGS sequence"/>
</dbReference>
<evidence type="ECO:0000256" key="1">
    <source>
        <dbReference type="SAM" id="MobiDB-lite"/>
    </source>
</evidence>
<keyword evidence="3" id="KW-0378">Hydrolase</keyword>
<dbReference type="Pfam" id="PF24485">
    <property type="entry name" value="zf-C2H2_DHX34"/>
    <property type="match status" value="1"/>
</dbReference>
<keyword evidence="3" id="KW-0067">ATP-binding</keyword>
<feature type="domain" description="DHX34-like C2H2-type zinc finger" evidence="2">
    <location>
        <begin position="376"/>
        <end position="400"/>
    </location>
</feature>
<feature type="region of interest" description="Disordered" evidence="1">
    <location>
        <begin position="1"/>
        <end position="40"/>
    </location>
</feature>
<evidence type="ECO:0000313" key="4">
    <source>
        <dbReference type="Proteomes" id="UP000593571"/>
    </source>
</evidence>
<keyword evidence="3" id="KW-0547">Nucleotide-binding</keyword>
<evidence type="ECO:0000259" key="2">
    <source>
        <dbReference type="Pfam" id="PF24485"/>
    </source>
</evidence>
<keyword evidence="3" id="KW-0347">Helicase</keyword>
<keyword evidence="4" id="KW-1185">Reference proteome</keyword>
<protein>
    <submittedName>
        <fullName evidence="3">DExH-box helicase 34</fullName>
    </submittedName>
</protein>
<reference evidence="3 4" key="1">
    <citation type="journal article" date="2020" name="Nature">
        <title>Six reference-quality genomes reveal evolution of bat adaptations.</title>
        <authorList>
            <person name="Jebb D."/>
            <person name="Huang Z."/>
            <person name="Pippel M."/>
            <person name="Hughes G.M."/>
            <person name="Lavrichenko K."/>
            <person name="Devanna P."/>
            <person name="Winkler S."/>
            <person name="Jermiin L.S."/>
            <person name="Skirmuntt E.C."/>
            <person name="Katzourakis A."/>
            <person name="Burkitt-Gray L."/>
            <person name="Ray D.A."/>
            <person name="Sullivan K.A.M."/>
            <person name="Roscito J.G."/>
            <person name="Kirilenko B.M."/>
            <person name="Davalos L.M."/>
            <person name="Corthals A.P."/>
            <person name="Power M.L."/>
            <person name="Jones G."/>
            <person name="Ransome R.D."/>
            <person name="Dechmann D.K.N."/>
            <person name="Locatelli A.G."/>
            <person name="Puechmaille S.J."/>
            <person name="Fedrigo O."/>
            <person name="Jarvis E.D."/>
            <person name="Hiller M."/>
            <person name="Vernes S.C."/>
            <person name="Myers E.W."/>
            <person name="Teeling E.C."/>
        </authorList>
    </citation>
    <scope>NUCLEOTIDE SEQUENCE [LARGE SCALE GENOMIC DNA]</scope>
    <source>
        <strain evidence="3">MRouAeg1</strain>
        <tissue evidence="3">Muscle</tissue>
    </source>
</reference>
<evidence type="ECO:0000313" key="3">
    <source>
        <dbReference type="EMBL" id="KAF6409594.1"/>
    </source>
</evidence>
<proteinExistence type="predicted"/>
<accession>A0A7J8CFG8</accession>